<protein>
    <submittedName>
        <fullName evidence="2">SEL1L2 adaptor subunit of ERAD E3 ligase</fullName>
    </submittedName>
</protein>
<dbReference type="AlphaFoldDB" id="A0A7J8DKF7"/>
<gene>
    <name evidence="2" type="ORF">HJG63_017334</name>
</gene>
<evidence type="ECO:0000313" key="2">
    <source>
        <dbReference type="EMBL" id="KAF6423714.1"/>
    </source>
</evidence>
<comment type="caution">
    <text evidence="2">The sequence shown here is derived from an EMBL/GenBank/DDBJ whole genome shotgun (WGS) entry which is preliminary data.</text>
</comment>
<keyword evidence="2" id="KW-0436">Ligase</keyword>
<dbReference type="EMBL" id="JACASE010000012">
    <property type="protein sequence ID" value="KAF6423714.1"/>
    <property type="molecule type" value="Genomic_DNA"/>
</dbReference>
<dbReference type="Proteomes" id="UP000593571">
    <property type="component" value="Unassembled WGS sequence"/>
</dbReference>
<organism evidence="2 3">
    <name type="scientific">Rousettus aegyptiacus</name>
    <name type="common">Egyptian fruit bat</name>
    <name type="synonym">Pteropus aegyptiacus</name>
    <dbReference type="NCBI Taxonomy" id="9407"/>
    <lineage>
        <taxon>Eukaryota</taxon>
        <taxon>Metazoa</taxon>
        <taxon>Chordata</taxon>
        <taxon>Craniata</taxon>
        <taxon>Vertebrata</taxon>
        <taxon>Euteleostomi</taxon>
        <taxon>Mammalia</taxon>
        <taxon>Eutheria</taxon>
        <taxon>Laurasiatheria</taxon>
        <taxon>Chiroptera</taxon>
        <taxon>Yinpterochiroptera</taxon>
        <taxon>Pteropodoidea</taxon>
        <taxon>Pteropodidae</taxon>
        <taxon>Rousettinae</taxon>
        <taxon>Rousettus</taxon>
    </lineage>
</organism>
<feature type="signal peptide" evidence="1">
    <location>
        <begin position="1"/>
        <end position="23"/>
    </location>
</feature>
<proteinExistence type="predicted"/>
<reference evidence="2 3" key="1">
    <citation type="journal article" date="2020" name="Nature">
        <title>Six reference-quality genomes reveal evolution of bat adaptations.</title>
        <authorList>
            <person name="Jebb D."/>
            <person name="Huang Z."/>
            <person name="Pippel M."/>
            <person name="Hughes G.M."/>
            <person name="Lavrichenko K."/>
            <person name="Devanna P."/>
            <person name="Winkler S."/>
            <person name="Jermiin L.S."/>
            <person name="Skirmuntt E.C."/>
            <person name="Katzourakis A."/>
            <person name="Burkitt-Gray L."/>
            <person name="Ray D.A."/>
            <person name="Sullivan K.A.M."/>
            <person name="Roscito J.G."/>
            <person name="Kirilenko B.M."/>
            <person name="Davalos L.M."/>
            <person name="Corthals A.P."/>
            <person name="Power M.L."/>
            <person name="Jones G."/>
            <person name="Ransome R.D."/>
            <person name="Dechmann D.K.N."/>
            <person name="Locatelli A.G."/>
            <person name="Puechmaille S.J."/>
            <person name="Fedrigo O."/>
            <person name="Jarvis E.D."/>
            <person name="Hiller M."/>
            <person name="Vernes S.C."/>
            <person name="Myers E.W."/>
            <person name="Teeling E.C."/>
        </authorList>
    </citation>
    <scope>NUCLEOTIDE SEQUENCE [LARGE SCALE GENOMIC DNA]</scope>
    <source>
        <strain evidence="2">MRouAeg1</strain>
        <tissue evidence="2">Muscle</tissue>
    </source>
</reference>
<accession>A0A7J8DKF7</accession>
<keyword evidence="1" id="KW-0732">Signal</keyword>
<evidence type="ECO:0000256" key="1">
    <source>
        <dbReference type="SAM" id="SignalP"/>
    </source>
</evidence>
<evidence type="ECO:0000313" key="3">
    <source>
        <dbReference type="Proteomes" id="UP000593571"/>
    </source>
</evidence>
<dbReference type="GO" id="GO:0016874">
    <property type="term" value="F:ligase activity"/>
    <property type="evidence" value="ECO:0007669"/>
    <property type="project" value="UniProtKB-KW"/>
</dbReference>
<name>A0A7J8DKF7_ROUAE</name>
<feature type="chain" id="PRO_5029591975" evidence="1">
    <location>
        <begin position="24"/>
        <end position="129"/>
    </location>
</feature>
<sequence>MKPLSMLIEIFIILEVTIKNIEAERYNKKQKERNVTTQVSVNEIKRFLSHILERRNLVKVINKRESVFEKKKNQRKLRIKEVRNKDFLKRNQNYLKKQAKKNFTDEGDQLFKMGIKILQQSKSQKQKAE</sequence>
<keyword evidence="3" id="KW-1185">Reference proteome</keyword>